<organism evidence="1">
    <name type="scientific">Cryptosporidium canis</name>
    <dbReference type="NCBI Taxonomy" id="195482"/>
    <lineage>
        <taxon>Eukaryota</taxon>
        <taxon>Sar</taxon>
        <taxon>Alveolata</taxon>
        <taxon>Apicomplexa</taxon>
        <taxon>Conoidasida</taxon>
        <taxon>Coccidia</taxon>
        <taxon>Eucoccidiorida</taxon>
        <taxon>Eimeriorina</taxon>
        <taxon>Cryptosporidiidae</taxon>
        <taxon>Cryptosporidium</taxon>
    </lineage>
</organism>
<name>A0A9D5DI81_9CRYT</name>
<dbReference type="EMBL" id="JAPCXC010000092">
    <property type="protein sequence ID" value="KAJ1605677.1"/>
    <property type="molecule type" value="Genomic_DNA"/>
</dbReference>
<accession>A0A9D5DI81</accession>
<comment type="caution">
    <text evidence="1">The sequence shown here is derived from an EMBL/GenBank/DDBJ whole genome shotgun (WGS) entry which is preliminary data.</text>
</comment>
<evidence type="ECO:0000313" key="1">
    <source>
        <dbReference type="EMBL" id="KAJ1605677.1"/>
    </source>
</evidence>
<sequence>MMKVLNIDGSRTTGRAGLLCGGAGAAQQGRDGGCFGDTGLQRRASGVARGLSPWRGAPPCGRDQLRGNGAPELQAFRSQDKAAGKDTNNHLTTNAKDNVDINIYGFEPHTILLAQQIFPVLQKSGSRPLRIYFRYYAGLFCRRESTSLWMFYTFRGDWAWGWQASSHAPPRLDRRIGVKEETSRRRV</sequence>
<dbReference type="AlphaFoldDB" id="A0A9D5DI81"/>
<reference evidence="1" key="1">
    <citation type="submission" date="2022-10" db="EMBL/GenBank/DDBJ databases">
        <title>Adaptive evolution leads to modifications in subtelomeric GC content in a zoonotic Cryptosporidium species.</title>
        <authorList>
            <person name="Li J."/>
            <person name="Feng Y."/>
            <person name="Xiao L."/>
        </authorList>
    </citation>
    <scope>NUCLEOTIDE SEQUENCE</scope>
    <source>
        <strain evidence="1">33844</strain>
    </source>
</reference>
<proteinExistence type="predicted"/>
<gene>
    <name evidence="1" type="ORF">OJ253_3052</name>
</gene>
<dbReference type="Proteomes" id="UP001067231">
    <property type="component" value="Unassembled WGS sequence"/>
</dbReference>
<protein>
    <submittedName>
        <fullName evidence="1">Uncharacterized protein</fullName>
    </submittedName>
</protein>